<reference evidence="2" key="1">
    <citation type="journal article" date="2020" name="G3 (Bethesda)">
        <title>High-Quality Assemblies for Three Invasive Social Wasps from the &lt;i&gt;Vespula&lt;/i&gt; Genus.</title>
        <authorList>
            <person name="Harrop T.W.R."/>
            <person name="Guhlin J."/>
            <person name="McLaughlin G.M."/>
            <person name="Permina E."/>
            <person name="Stockwell P."/>
            <person name="Gilligan J."/>
            <person name="Le Lec M.F."/>
            <person name="Gruber M.A.M."/>
            <person name="Quinn O."/>
            <person name="Lovegrove M."/>
            <person name="Duncan E.J."/>
            <person name="Remnant E.J."/>
            <person name="Van Eeckhoven J."/>
            <person name="Graham B."/>
            <person name="Knapp R.A."/>
            <person name="Langford K.W."/>
            <person name="Kronenberg Z."/>
            <person name="Press M.O."/>
            <person name="Eacker S.M."/>
            <person name="Wilson-Rankin E.E."/>
            <person name="Purcell J."/>
            <person name="Lester P.J."/>
            <person name="Dearden P.K."/>
        </authorList>
    </citation>
    <scope>NUCLEOTIDE SEQUENCE</scope>
    <source>
        <strain evidence="2">Volc-1</strain>
    </source>
</reference>
<evidence type="ECO:0000256" key="1">
    <source>
        <dbReference type="SAM" id="MobiDB-lite"/>
    </source>
</evidence>
<evidence type="ECO:0000313" key="2">
    <source>
        <dbReference type="EMBL" id="KAF7427566.1"/>
    </source>
</evidence>
<sequence>MSRGESGKMGVGVVGSEKRRGPNALSHRAIIFEGISDEVKEPLRLVTMHHAPQRFSVGDANPTYTFAESGAEGKHGAGIGSATFASSSRKRNSSVLSRITA</sequence>
<feature type="region of interest" description="Disordered" evidence="1">
    <location>
        <begin position="82"/>
        <end position="101"/>
    </location>
</feature>
<dbReference type="EMBL" id="JACSDY010000005">
    <property type="protein sequence ID" value="KAF7427566.1"/>
    <property type="molecule type" value="Genomic_DNA"/>
</dbReference>
<protein>
    <submittedName>
        <fullName evidence="2">Uncharacterized protein</fullName>
    </submittedName>
</protein>
<gene>
    <name evidence="2" type="ORF">H0235_007260</name>
</gene>
<name>A0A834UB54_VESPE</name>
<organism evidence="2 3">
    <name type="scientific">Vespula pensylvanica</name>
    <name type="common">Western yellow jacket</name>
    <name type="synonym">Wasp</name>
    <dbReference type="NCBI Taxonomy" id="30213"/>
    <lineage>
        <taxon>Eukaryota</taxon>
        <taxon>Metazoa</taxon>
        <taxon>Ecdysozoa</taxon>
        <taxon>Arthropoda</taxon>
        <taxon>Hexapoda</taxon>
        <taxon>Insecta</taxon>
        <taxon>Pterygota</taxon>
        <taxon>Neoptera</taxon>
        <taxon>Endopterygota</taxon>
        <taxon>Hymenoptera</taxon>
        <taxon>Apocrita</taxon>
        <taxon>Aculeata</taxon>
        <taxon>Vespoidea</taxon>
        <taxon>Vespidae</taxon>
        <taxon>Vespinae</taxon>
        <taxon>Vespula</taxon>
    </lineage>
</organism>
<feature type="region of interest" description="Disordered" evidence="1">
    <location>
        <begin position="1"/>
        <end position="21"/>
    </location>
</feature>
<dbReference type="AlphaFoldDB" id="A0A834UB54"/>
<proteinExistence type="predicted"/>
<dbReference type="Proteomes" id="UP000600918">
    <property type="component" value="Unassembled WGS sequence"/>
</dbReference>
<evidence type="ECO:0000313" key="3">
    <source>
        <dbReference type="Proteomes" id="UP000600918"/>
    </source>
</evidence>
<keyword evidence="3" id="KW-1185">Reference proteome</keyword>
<accession>A0A834UB54</accession>
<comment type="caution">
    <text evidence="2">The sequence shown here is derived from an EMBL/GenBank/DDBJ whole genome shotgun (WGS) entry which is preliminary data.</text>
</comment>